<gene>
    <name evidence="2" type="ORF">LCGC14_2778300</name>
</gene>
<proteinExistence type="predicted"/>
<comment type="caution">
    <text evidence="2">The sequence shown here is derived from an EMBL/GenBank/DDBJ whole genome shotgun (WGS) entry which is preliminary data.</text>
</comment>
<evidence type="ECO:0000313" key="2">
    <source>
        <dbReference type="EMBL" id="KKK84939.1"/>
    </source>
</evidence>
<evidence type="ECO:0008006" key="3">
    <source>
        <dbReference type="Google" id="ProtNLM"/>
    </source>
</evidence>
<evidence type="ECO:0000256" key="1">
    <source>
        <dbReference type="SAM" id="MobiDB-lite"/>
    </source>
</evidence>
<feature type="compositionally biased region" description="Basic and acidic residues" evidence="1">
    <location>
        <begin position="133"/>
        <end position="142"/>
    </location>
</feature>
<dbReference type="AlphaFoldDB" id="A0A0F9B2V2"/>
<name>A0A0F9B2V2_9ZZZZ</name>
<organism evidence="2">
    <name type="scientific">marine sediment metagenome</name>
    <dbReference type="NCBI Taxonomy" id="412755"/>
    <lineage>
        <taxon>unclassified sequences</taxon>
        <taxon>metagenomes</taxon>
        <taxon>ecological metagenomes</taxon>
    </lineage>
</organism>
<feature type="region of interest" description="Disordered" evidence="1">
    <location>
        <begin position="193"/>
        <end position="220"/>
    </location>
</feature>
<feature type="region of interest" description="Disordered" evidence="1">
    <location>
        <begin position="125"/>
        <end position="161"/>
    </location>
</feature>
<sequence length="414" mass="45392">VGVDRDGVTKAFTSDKVKEVIKRREIKLLNYGDLKVSGAKKPSAGKPRRFFSDSSIEVESITRKKDCQDEWIRLTDRWRKSMLGLPHDNVAGTEASWELAKEIVKDEFPPEYSKPENYQQKVTMVKGKGTSGKGEKGEKGEGDGEGGAGEEGKGKSKGGIGTGNVIVSDHAEQGKLSDANYDPGQGDKFVNSGTGTHTFDPGVIHMPRVEKRDGPDNTSSQARKYANRLRTLIQAETYPQWVRGLDKGRRLANNRLYRVGLPDHDPDQRKIWQRKIEKDNPTLDTAVSIIVDMSQSMGETMSCGTSMIKVACDIAGSLDHALRDILHIQVEVLGFTANNRRGNFRDHQVWAEGKTRPSGGDPASAVQGQQGHYPDRHGVAGGDETPASTRCPTQDRACHHGRCSLLGDVFTDPG</sequence>
<feature type="non-terminal residue" evidence="2">
    <location>
        <position position="1"/>
    </location>
</feature>
<accession>A0A0F9B2V2</accession>
<feature type="region of interest" description="Disordered" evidence="1">
    <location>
        <begin position="353"/>
        <end position="388"/>
    </location>
</feature>
<dbReference type="EMBL" id="LAZR01051535">
    <property type="protein sequence ID" value="KKK84939.1"/>
    <property type="molecule type" value="Genomic_DNA"/>
</dbReference>
<protein>
    <recommendedName>
        <fullName evidence="3">Cobalamin biosynthesis protein CobT VWA domain-containing protein</fullName>
    </recommendedName>
</protein>
<reference evidence="2" key="1">
    <citation type="journal article" date="2015" name="Nature">
        <title>Complex archaea that bridge the gap between prokaryotes and eukaryotes.</title>
        <authorList>
            <person name="Spang A."/>
            <person name="Saw J.H."/>
            <person name="Jorgensen S.L."/>
            <person name="Zaremba-Niedzwiedzka K."/>
            <person name="Martijn J."/>
            <person name="Lind A.E."/>
            <person name="van Eijk R."/>
            <person name="Schleper C."/>
            <person name="Guy L."/>
            <person name="Ettema T.J."/>
        </authorList>
    </citation>
    <scope>NUCLEOTIDE SEQUENCE</scope>
</reference>
<feature type="non-terminal residue" evidence="2">
    <location>
        <position position="414"/>
    </location>
</feature>